<reference evidence="12" key="1">
    <citation type="journal article" date="2021" name="Front. Microbiol.">
        <title>Comprehensive Comparative Genomics and Phenotyping of Methylobacterium Species.</title>
        <authorList>
            <person name="Alessa O."/>
            <person name="Ogura Y."/>
            <person name="Fujitani Y."/>
            <person name="Takami H."/>
            <person name="Hayashi T."/>
            <person name="Sahin N."/>
            <person name="Tani A."/>
        </authorList>
    </citation>
    <scope>NUCLEOTIDE SEQUENCE</scope>
    <source>
        <strain evidence="12">DSM 14458</strain>
    </source>
</reference>
<dbReference type="PANTHER" id="PTHR11101">
    <property type="entry name" value="PHOSPHATE TRANSPORTER"/>
    <property type="match status" value="1"/>
</dbReference>
<evidence type="ECO:0000256" key="9">
    <source>
        <dbReference type="ARBA" id="ARBA00023136"/>
    </source>
</evidence>
<feature type="transmembrane region" description="Helical" evidence="11">
    <location>
        <begin position="516"/>
        <end position="539"/>
    </location>
</feature>
<evidence type="ECO:0000256" key="8">
    <source>
        <dbReference type="ARBA" id="ARBA00022989"/>
    </source>
</evidence>
<gene>
    <name evidence="12" type="primary">pitA</name>
    <name evidence="12" type="ORF">BGCPKDLD_4160</name>
</gene>
<protein>
    <recommendedName>
        <fullName evidence="11">Phosphate transporter</fullName>
    </recommendedName>
</protein>
<evidence type="ECO:0000256" key="6">
    <source>
        <dbReference type="ARBA" id="ARBA00022692"/>
    </source>
</evidence>
<keyword evidence="13" id="KW-1185">Reference proteome</keyword>
<accession>A0ABQ4UZY0</accession>
<dbReference type="EMBL" id="BPRE01000015">
    <property type="protein sequence ID" value="GJE77555.1"/>
    <property type="molecule type" value="Genomic_DNA"/>
</dbReference>
<dbReference type="InterPro" id="IPR001204">
    <property type="entry name" value="Phos_transporter"/>
</dbReference>
<dbReference type="Pfam" id="PF01384">
    <property type="entry name" value="PHO4"/>
    <property type="match status" value="1"/>
</dbReference>
<evidence type="ECO:0000256" key="10">
    <source>
        <dbReference type="ARBA" id="ARBA00047348"/>
    </source>
</evidence>
<evidence type="ECO:0000256" key="4">
    <source>
        <dbReference type="ARBA" id="ARBA00022475"/>
    </source>
</evidence>
<comment type="catalytic activity">
    <reaction evidence="10">
        <text>phosphate(in) + H(+)(in) = phosphate(out) + H(+)(out)</text>
        <dbReference type="Rhea" id="RHEA:29939"/>
        <dbReference type="ChEBI" id="CHEBI:15378"/>
        <dbReference type="ChEBI" id="CHEBI:43474"/>
    </reaction>
</comment>
<feature type="transmembrane region" description="Helical" evidence="11">
    <location>
        <begin position="176"/>
        <end position="194"/>
    </location>
</feature>
<keyword evidence="5 11" id="KW-0592">Phosphate transport</keyword>
<feature type="transmembrane region" description="Helical" evidence="11">
    <location>
        <begin position="215"/>
        <end position="234"/>
    </location>
</feature>
<dbReference type="RefSeq" id="WP_238308485.1">
    <property type="nucleotide sequence ID" value="NZ_BPRE01000015.1"/>
</dbReference>
<feature type="transmembrane region" description="Helical" evidence="11">
    <location>
        <begin position="254"/>
        <end position="272"/>
    </location>
</feature>
<reference evidence="12" key="2">
    <citation type="submission" date="2021-08" db="EMBL/GenBank/DDBJ databases">
        <authorList>
            <person name="Tani A."/>
            <person name="Ola A."/>
            <person name="Ogura Y."/>
            <person name="Katsura K."/>
            <person name="Hayashi T."/>
        </authorList>
    </citation>
    <scope>NUCLEOTIDE SEQUENCE</scope>
    <source>
        <strain evidence="12">DSM 14458</strain>
    </source>
</reference>
<evidence type="ECO:0000256" key="2">
    <source>
        <dbReference type="ARBA" id="ARBA00005342"/>
    </source>
</evidence>
<evidence type="ECO:0000256" key="11">
    <source>
        <dbReference type="RuleBase" id="RU363058"/>
    </source>
</evidence>
<feature type="transmembrane region" description="Helical" evidence="11">
    <location>
        <begin position="32"/>
        <end position="53"/>
    </location>
</feature>
<keyword evidence="6 11" id="KW-0812">Transmembrane</keyword>
<dbReference type="PANTHER" id="PTHR11101:SF65">
    <property type="entry name" value="LOW-AFFINITY INORGANIC PHOSPHATE TRANSPORTER PITA-RELATED"/>
    <property type="match status" value="1"/>
</dbReference>
<proteinExistence type="inferred from homology"/>
<evidence type="ECO:0000313" key="13">
    <source>
        <dbReference type="Proteomes" id="UP001055093"/>
    </source>
</evidence>
<comment type="caution">
    <text evidence="12">The sequence shown here is derived from an EMBL/GenBank/DDBJ whole genome shotgun (WGS) entry which is preliminary data.</text>
</comment>
<feature type="transmembrane region" description="Helical" evidence="11">
    <location>
        <begin position="150"/>
        <end position="170"/>
    </location>
</feature>
<keyword evidence="7" id="KW-0769">Symport</keyword>
<organism evidence="12 13">
    <name type="scientific">Methylorubrum suomiense</name>
    <dbReference type="NCBI Taxonomy" id="144191"/>
    <lineage>
        <taxon>Bacteria</taxon>
        <taxon>Pseudomonadati</taxon>
        <taxon>Pseudomonadota</taxon>
        <taxon>Alphaproteobacteria</taxon>
        <taxon>Hyphomicrobiales</taxon>
        <taxon>Methylobacteriaceae</taxon>
        <taxon>Methylorubrum</taxon>
    </lineage>
</organism>
<keyword evidence="3 11" id="KW-0813">Transport</keyword>
<comment type="subcellular location">
    <subcellularLocation>
        <location evidence="1">Cell membrane</location>
        <topology evidence="1">Multi-pass membrane protein</topology>
    </subcellularLocation>
    <subcellularLocation>
        <location evidence="11">Membrane</location>
        <topology evidence="11">Multi-pass membrane protein</topology>
    </subcellularLocation>
</comment>
<evidence type="ECO:0000256" key="5">
    <source>
        <dbReference type="ARBA" id="ARBA00022592"/>
    </source>
</evidence>
<evidence type="ECO:0000256" key="1">
    <source>
        <dbReference type="ARBA" id="ARBA00004651"/>
    </source>
</evidence>
<feature type="transmembrane region" description="Helical" evidence="11">
    <location>
        <begin position="426"/>
        <end position="446"/>
    </location>
</feature>
<feature type="transmembrane region" description="Helical" evidence="11">
    <location>
        <begin position="279"/>
        <end position="297"/>
    </location>
</feature>
<evidence type="ECO:0000256" key="3">
    <source>
        <dbReference type="ARBA" id="ARBA00022448"/>
    </source>
</evidence>
<sequence>MAGSSVQGVSDVIAPAAERRGRPDLDRGHSPLLLIAIVAALVAALAYVAFSIHEDVEATGARVTTYLPYILLFVALTIALGFEFVNGFHDTANAVATVIYTHALPPSVAVIWSGFFNFLGVLLSSGAVAFGIVSLLPVELILQVGSGAGFAMVFALLIAAILWNLGTWFLGLPASSSHTLIGSIIGVGVANALMHGRSGTSGVDWSKATEICWSLLLSPLIGFVAAGGLLLTLRVLVRNPALYAEPDAKAPPPLWIRGLLIATCTGVSFAHGSNDGQKGMGLIMLILIGTVPTAYALNRALPESSVSQFRQTSQAASAVVAGKAAGYDIIGDPRPAVTAYVAAQKVDSGTYPALSVMIRQIGEAVERYGSLAQVPAEAVGNTRNDMYLASEAIRFLMKDKESALSPTEADTLKAYKGSLDEATRFIPIWVKVAVAVALGLGTMVGWKRIVVTVGERIGKTHLTYAQGASAELVAATTIAAADLYGLPVSTTHVLSSGVAGTMVANRSGLQFGTLRALAMAWLLTLPVAMVLAGTLYVLFSKLF</sequence>
<feature type="transmembrane region" description="Helical" evidence="11">
    <location>
        <begin position="65"/>
        <end position="85"/>
    </location>
</feature>
<keyword evidence="8 11" id="KW-1133">Transmembrane helix</keyword>
<name>A0ABQ4UZY0_9HYPH</name>
<keyword evidence="4" id="KW-1003">Cell membrane</keyword>
<evidence type="ECO:0000313" key="12">
    <source>
        <dbReference type="EMBL" id="GJE77555.1"/>
    </source>
</evidence>
<evidence type="ECO:0000256" key="7">
    <source>
        <dbReference type="ARBA" id="ARBA00022847"/>
    </source>
</evidence>
<dbReference type="Proteomes" id="UP001055093">
    <property type="component" value="Unassembled WGS sequence"/>
</dbReference>
<feature type="transmembrane region" description="Helical" evidence="11">
    <location>
        <begin position="118"/>
        <end position="138"/>
    </location>
</feature>
<comment type="similarity">
    <text evidence="2">Belongs to the inorganic phosphate transporter (PiT) (TC 2.A.20) family. Pit subfamily.</text>
</comment>
<keyword evidence="9 11" id="KW-0472">Membrane</keyword>